<organism evidence="2 3">
    <name type="scientific">Panicum hallii var. hallii</name>
    <dbReference type="NCBI Taxonomy" id="1504633"/>
    <lineage>
        <taxon>Eukaryota</taxon>
        <taxon>Viridiplantae</taxon>
        <taxon>Streptophyta</taxon>
        <taxon>Embryophyta</taxon>
        <taxon>Tracheophyta</taxon>
        <taxon>Spermatophyta</taxon>
        <taxon>Magnoliopsida</taxon>
        <taxon>Liliopsida</taxon>
        <taxon>Poales</taxon>
        <taxon>Poaceae</taxon>
        <taxon>PACMAD clade</taxon>
        <taxon>Panicoideae</taxon>
        <taxon>Panicodae</taxon>
        <taxon>Paniceae</taxon>
        <taxon>Panicinae</taxon>
        <taxon>Panicum</taxon>
        <taxon>Panicum sect. Panicum</taxon>
    </lineage>
</organism>
<keyword evidence="3" id="KW-1185">Reference proteome</keyword>
<accession>A0A2T7EZX4</accession>
<feature type="compositionally biased region" description="Low complexity" evidence="1">
    <location>
        <begin position="32"/>
        <end position="46"/>
    </location>
</feature>
<dbReference type="EMBL" id="CM009750">
    <property type="protein sequence ID" value="PUZ73367.1"/>
    <property type="molecule type" value="Genomic_DNA"/>
</dbReference>
<sequence length="57" mass="5660">MAAPSSSNAGGFGGDSRIFAADWPHAHPVHGPHPGTVQPSAVAGSSSPPPPLVAHER</sequence>
<evidence type="ECO:0000256" key="1">
    <source>
        <dbReference type="SAM" id="MobiDB-lite"/>
    </source>
</evidence>
<dbReference type="Proteomes" id="UP000244336">
    <property type="component" value="Chromosome 2"/>
</dbReference>
<evidence type="ECO:0000313" key="2">
    <source>
        <dbReference type="EMBL" id="PUZ73367.1"/>
    </source>
</evidence>
<gene>
    <name evidence="2" type="ORF">GQ55_2G468400</name>
</gene>
<dbReference type="AlphaFoldDB" id="A0A2T7EZX4"/>
<protein>
    <submittedName>
        <fullName evidence="2">Uncharacterized protein</fullName>
    </submittedName>
</protein>
<feature type="region of interest" description="Disordered" evidence="1">
    <location>
        <begin position="1"/>
        <end position="57"/>
    </location>
</feature>
<dbReference type="Gramene" id="PUZ73367">
    <property type="protein sequence ID" value="PUZ73367"/>
    <property type="gene ID" value="GQ55_2G468400"/>
</dbReference>
<name>A0A2T7EZX4_9POAL</name>
<evidence type="ECO:0000313" key="3">
    <source>
        <dbReference type="Proteomes" id="UP000244336"/>
    </source>
</evidence>
<feature type="compositionally biased region" description="Pro residues" evidence="1">
    <location>
        <begin position="47"/>
        <end position="57"/>
    </location>
</feature>
<reference evidence="2 3" key="1">
    <citation type="submission" date="2018-04" db="EMBL/GenBank/DDBJ databases">
        <title>WGS assembly of Panicum hallii var. hallii HAL2.</title>
        <authorList>
            <person name="Lovell J."/>
            <person name="Jenkins J."/>
            <person name="Lowry D."/>
            <person name="Mamidi S."/>
            <person name="Sreedasyam A."/>
            <person name="Weng X."/>
            <person name="Barry K."/>
            <person name="Bonette J."/>
            <person name="Campitelli B."/>
            <person name="Daum C."/>
            <person name="Gordon S."/>
            <person name="Gould B."/>
            <person name="Lipzen A."/>
            <person name="MacQueen A."/>
            <person name="Palacio-Mejia J."/>
            <person name="Plott C."/>
            <person name="Shakirov E."/>
            <person name="Shu S."/>
            <person name="Yoshinaga Y."/>
            <person name="Zane M."/>
            <person name="Rokhsar D."/>
            <person name="Grimwood J."/>
            <person name="Schmutz J."/>
            <person name="Juenger T."/>
        </authorList>
    </citation>
    <scope>NUCLEOTIDE SEQUENCE [LARGE SCALE GENOMIC DNA]</scope>
    <source>
        <strain evidence="3">cv. HAL2</strain>
    </source>
</reference>
<proteinExistence type="predicted"/>